<dbReference type="AlphaFoldDB" id="A0AAV2G8X7"/>
<evidence type="ECO:0000313" key="2">
    <source>
        <dbReference type="Proteomes" id="UP001497516"/>
    </source>
</evidence>
<dbReference type="Proteomes" id="UP001497516">
    <property type="component" value="Chromosome 8"/>
</dbReference>
<keyword evidence="2" id="KW-1185">Reference proteome</keyword>
<sequence>MERQRDDNDDEKTTATMTEMMMMMMMMMPETPPVRFSGSTPLSLFELWAQLVADHQCGTYTDRQKEGRHAKEKAATARLPETDCFLIDFDLNQ</sequence>
<organism evidence="1 2">
    <name type="scientific">Linum trigynum</name>
    <dbReference type="NCBI Taxonomy" id="586398"/>
    <lineage>
        <taxon>Eukaryota</taxon>
        <taxon>Viridiplantae</taxon>
        <taxon>Streptophyta</taxon>
        <taxon>Embryophyta</taxon>
        <taxon>Tracheophyta</taxon>
        <taxon>Spermatophyta</taxon>
        <taxon>Magnoliopsida</taxon>
        <taxon>eudicotyledons</taxon>
        <taxon>Gunneridae</taxon>
        <taxon>Pentapetalae</taxon>
        <taxon>rosids</taxon>
        <taxon>fabids</taxon>
        <taxon>Malpighiales</taxon>
        <taxon>Linaceae</taxon>
        <taxon>Linum</taxon>
    </lineage>
</organism>
<gene>
    <name evidence="1" type="ORF">LTRI10_LOCUS46787</name>
</gene>
<proteinExistence type="predicted"/>
<accession>A0AAV2G8X7</accession>
<protein>
    <submittedName>
        <fullName evidence="1">Uncharacterized protein</fullName>
    </submittedName>
</protein>
<reference evidence="1 2" key="1">
    <citation type="submission" date="2024-04" db="EMBL/GenBank/DDBJ databases">
        <authorList>
            <person name="Fracassetti M."/>
        </authorList>
    </citation>
    <scope>NUCLEOTIDE SEQUENCE [LARGE SCALE GENOMIC DNA]</scope>
</reference>
<evidence type="ECO:0000313" key="1">
    <source>
        <dbReference type="EMBL" id="CAL1407099.1"/>
    </source>
</evidence>
<dbReference type="EMBL" id="OZ034821">
    <property type="protein sequence ID" value="CAL1407099.1"/>
    <property type="molecule type" value="Genomic_DNA"/>
</dbReference>
<name>A0AAV2G8X7_9ROSI</name>